<keyword evidence="8" id="KW-0175">Coiled coil</keyword>
<gene>
    <name evidence="12" type="ORF">BDZ94DRAFT_1188229</name>
</gene>
<dbReference type="PROSITE" id="PS50235">
    <property type="entry name" value="USP_3"/>
    <property type="match status" value="1"/>
</dbReference>
<dbReference type="InterPro" id="IPR001763">
    <property type="entry name" value="Rhodanese-like_dom"/>
</dbReference>
<evidence type="ECO:0000256" key="9">
    <source>
        <dbReference type="SAM" id="MobiDB-lite"/>
    </source>
</evidence>
<proteinExistence type="inferred from homology"/>
<evidence type="ECO:0000259" key="10">
    <source>
        <dbReference type="PROSITE" id="PS50206"/>
    </source>
</evidence>
<evidence type="ECO:0000256" key="2">
    <source>
        <dbReference type="ARBA" id="ARBA00009085"/>
    </source>
</evidence>
<keyword evidence="5" id="KW-0833">Ubl conjugation pathway</keyword>
<dbReference type="PROSITE" id="PS50206">
    <property type="entry name" value="RHODANESE_3"/>
    <property type="match status" value="1"/>
</dbReference>
<dbReference type="PROSITE" id="PS00972">
    <property type="entry name" value="USP_1"/>
    <property type="match status" value="1"/>
</dbReference>
<evidence type="ECO:0000313" key="13">
    <source>
        <dbReference type="Proteomes" id="UP000807353"/>
    </source>
</evidence>
<dbReference type="InterPro" id="IPR028889">
    <property type="entry name" value="USP"/>
</dbReference>
<evidence type="ECO:0000256" key="8">
    <source>
        <dbReference type="SAM" id="Coils"/>
    </source>
</evidence>
<dbReference type="Gene3D" id="3.40.250.10">
    <property type="entry name" value="Rhodanese-like domain"/>
    <property type="match status" value="1"/>
</dbReference>
<evidence type="ECO:0000259" key="11">
    <source>
        <dbReference type="PROSITE" id="PS50235"/>
    </source>
</evidence>
<evidence type="ECO:0000256" key="7">
    <source>
        <dbReference type="ARBA" id="ARBA00022807"/>
    </source>
</evidence>
<dbReference type="InterPro" id="IPR038765">
    <property type="entry name" value="Papain-like_cys_pep_sf"/>
</dbReference>
<dbReference type="InterPro" id="IPR036873">
    <property type="entry name" value="Rhodanese-like_dom_sf"/>
</dbReference>
<dbReference type="SUPFAM" id="SSF52821">
    <property type="entry name" value="Rhodanese/Cell cycle control phosphatase"/>
    <property type="match status" value="1"/>
</dbReference>
<dbReference type="Proteomes" id="UP000807353">
    <property type="component" value="Unassembled WGS sequence"/>
</dbReference>
<comment type="catalytic activity">
    <reaction evidence="1">
        <text>Thiol-dependent hydrolysis of ester, thioester, amide, peptide and isopeptide bonds formed by the C-terminal Gly of ubiquitin (a 76-residue protein attached to proteins as an intracellular targeting signal).</text>
        <dbReference type="EC" id="3.4.19.12"/>
    </reaction>
</comment>
<dbReference type="PROSITE" id="PS00973">
    <property type="entry name" value="USP_2"/>
    <property type="match status" value="1"/>
</dbReference>
<evidence type="ECO:0000256" key="5">
    <source>
        <dbReference type="ARBA" id="ARBA00022786"/>
    </source>
</evidence>
<feature type="region of interest" description="Disordered" evidence="9">
    <location>
        <begin position="467"/>
        <end position="533"/>
    </location>
</feature>
<keyword evidence="7" id="KW-0788">Thiol protease</keyword>
<feature type="compositionally biased region" description="Polar residues" evidence="9">
    <location>
        <begin position="631"/>
        <end position="644"/>
    </location>
</feature>
<dbReference type="Pfam" id="PF00443">
    <property type="entry name" value="UCH"/>
    <property type="match status" value="1"/>
</dbReference>
<dbReference type="SUPFAM" id="SSF54001">
    <property type="entry name" value="Cysteine proteinases"/>
    <property type="match status" value="1"/>
</dbReference>
<keyword evidence="13" id="KW-1185">Reference proteome</keyword>
<evidence type="ECO:0000256" key="3">
    <source>
        <dbReference type="ARBA" id="ARBA00012759"/>
    </source>
</evidence>
<evidence type="ECO:0000313" key="12">
    <source>
        <dbReference type="EMBL" id="KAF9466165.1"/>
    </source>
</evidence>
<dbReference type="CDD" id="cd02674">
    <property type="entry name" value="Peptidase_C19R"/>
    <property type="match status" value="1"/>
</dbReference>
<dbReference type="EMBL" id="MU150243">
    <property type="protein sequence ID" value="KAF9466165.1"/>
    <property type="molecule type" value="Genomic_DNA"/>
</dbReference>
<dbReference type="Gene3D" id="3.90.70.10">
    <property type="entry name" value="Cysteine proteinases"/>
    <property type="match status" value="1"/>
</dbReference>
<dbReference type="GO" id="GO:0004843">
    <property type="term" value="F:cysteine-type deubiquitinase activity"/>
    <property type="evidence" value="ECO:0007669"/>
    <property type="project" value="UniProtKB-EC"/>
</dbReference>
<evidence type="ECO:0000256" key="1">
    <source>
        <dbReference type="ARBA" id="ARBA00000707"/>
    </source>
</evidence>
<feature type="compositionally biased region" description="Low complexity" evidence="9">
    <location>
        <begin position="163"/>
        <end position="207"/>
    </location>
</feature>
<feature type="region of interest" description="Disordered" evidence="9">
    <location>
        <begin position="272"/>
        <end position="305"/>
    </location>
</feature>
<dbReference type="AlphaFoldDB" id="A0A9P6CLB4"/>
<comment type="caution">
    <text evidence="12">The sequence shown here is derived from an EMBL/GenBank/DDBJ whole genome shotgun (WGS) entry which is preliminary data.</text>
</comment>
<reference evidence="12" key="1">
    <citation type="submission" date="2020-11" db="EMBL/GenBank/DDBJ databases">
        <authorList>
            <consortium name="DOE Joint Genome Institute"/>
            <person name="Ahrendt S."/>
            <person name="Riley R."/>
            <person name="Andreopoulos W."/>
            <person name="Labutti K."/>
            <person name="Pangilinan J."/>
            <person name="Ruiz-Duenas F.J."/>
            <person name="Barrasa J.M."/>
            <person name="Sanchez-Garcia M."/>
            <person name="Camarero S."/>
            <person name="Miyauchi S."/>
            <person name="Serrano A."/>
            <person name="Linde D."/>
            <person name="Babiker R."/>
            <person name="Drula E."/>
            <person name="Ayuso-Fernandez I."/>
            <person name="Pacheco R."/>
            <person name="Padilla G."/>
            <person name="Ferreira P."/>
            <person name="Barriuso J."/>
            <person name="Kellner H."/>
            <person name="Castanera R."/>
            <person name="Alfaro M."/>
            <person name="Ramirez L."/>
            <person name="Pisabarro A.G."/>
            <person name="Kuo A."/>
            <person name="Tritt A."/>
            <person name="Lipzen A."/>
            <person name="He G."/>
            <person name="Yan M."/>
            <person name="Ng V."/>
            <person name="Cullen D."/>
            <person name="Martin F."/>
            <person name="Rosso M.-N."/>
            <person name="Henrissat B."/>
            <person name="Hibbett D."/>
            <person name="Martinez A.T."/>
            <person name="Grigoriev I.V."/>
        </authorList>
    </citation>
    <scope>NUCLEOTIDE SEQUENCE</scope>
    <source>
        <strain evidence="12">CBS 247.69</strain>
    </source>
</reference>
<protein>
    <recommendedName>
        <fullName evidence="3">ubiquitinyl hydrolase 1</fullName>
        <ecNumber evidence="3">3.4.19.12</ecNumber>
    </recommendedName>
</protein>
<evidence type="ECO:0000256" key="4">
    <source>
        <dbReference type="ARBA" id="ARBA00022670"/>
    </source>
</evidence>
<feature type="domain" description="Rhodanese" evidence="10">
    <location>
        <begin position="337"/>
        <end position="460"/>
    </location>
</feature>
<accession>A0A9P6CLB4</accession>
<sequence length="1093" mass="120305">MNAAAIKEKAKESVLKEARDASPLTVIKIARTQYLAGRDNEERGDLKGALAAFIKSVSLAKMAIDSPENERGGSLRKEINEFFEEHANDLSTRVQTVEEKLKSFERSQPPDITEPISQSGGTIADRLKALQDNGLSVGTPKRFSRNPSEMSPPSSPKQFTARLSSPSTILSTLSPSAPASSAPSPHTVVPPSSFGPSSPSSTPSSSPQLNTYNLSEFTQAFPSIEELDESTAFSLPSVPNGVISGSVTKDMHNGESSTSPAAPFRNFTVPIERPSSTPITPISSNTFSSRPGSPAKPTIPLKPSGLSTSIPLKSPNGKPILPISNAVSPKELANYISFYKVLLLDVRNRSDFEREHIKTGAVACIEPSVLYRKELSVERLEESMSIAPKHEQGIFANRDKFDLIVVYDEASTSYGPKDSPLSVLVRLIGEQAIQKMLKRMPMLLVGGMEAWRRDIGEAEIIRTGGVLSPEPQKSYFTEHSPSLNSLPLSTSPRSKNPFLNGTVSVSSSSMSNSPNDPHQVWTPGPRSDSNSEYRNQFSLDQIPSHSRTPAETSYPANIPAQTLARKPALSRPVSYSVSYTRSIDSVASPGLPSQPPTNGSTPITYPQFPRRISPSTSGSGSSLPPPFAQYDITSPPQASINPSQKSRRQHDYVDPAQETYSGFHPRAPIDYPELSSPQVLRPPPVAASSALERQDSRPRLQHAHSAFSPTAPKVPRIPSDYPVTYWFDTQIGTSGLKNLGNTCYMNAPIQCLSATVPFARFFTEGRWRNAINYSNALGSKGLLAGAFAKLLHDMWGGDLPYLSPTDFRRTICQLKTQYHGNDQHDSQEFLSFLLDGIHEDLNRIMVKPTWSPTPEQEAELERLPPQIASDQEWKAWRERNDSLIVDYFQGQFRNRLQCLTCDTTSTTYNVFSILQVPIPQGKNGKVTLQSCLEAFFNTEILEKDDAWDCPKCKIKRRATKRLSLARLPPVLLIHLKRFEVNGRFSDKIDTFVDFPMKSLDLTGFIPTSLSPGPQTNHGLPVSPEDPRTQNPPFRYDLYGVTNHFGNLSSGHYTASIASRGGWLYCDDSSVKSMDPKQVVSQKAYVLFYKRTKA</sequence>
<feature type="domain" description="USP" evidence="11">
    <location>
        <begin position="734"/>
        <end position="1091"/>
    </location>
</feature>
<feature type="region of interest" description="Disordered" evidence="9">
    <location>
        <begin position="585"/>
        <end position="711"/>
    </location>
</feature>
<dbReference type="GO" id="GO:0006508">
    <property type="term" value="P:proteolysis"/>
    <property type="evidence" value="ECO:0007669"/>
    <property type="project" value="UniProtKB-KW"/>
</dbReference>
<feature type="region of interest" description="Disordered" evidence="9">
    <location>
        <begin position="247"/>
        <end position="266"/>
    </location>
</feature>
<dbReference type="PANTHER" id="PTHR21646:SF95">
    <property type="entry name" value="UBIQUITIN CARBOXYL-TERMINAL HYDROLASE 4-RELATED"/>
    <property type="match status" value="1"/>
</dbReference>
<dbReference type="Pfam" id="PF00581">
    <property type="entry name" value="Rhodanese"/>
    <property type="match status" value="1"/>
</dbReference>
<dbReference type="InterPro" id="IPR001394">
    <property type="entry name" value="Peptidase_C19_UCH"/>
</dbReference>
<keyword evidence="6" id="KW-0378">Hydrolase</keyword>
<feature type="compositionally biased region" description="Low complexity" evidence="9">
    <location>
        <begin position="503"/>
        <end position="513"/>
    </location>
</feature>
<feature type="region of interest" description="Disordered" evidence="9">
    <location>
        <begin position="132"/>
        <end position="210"/>
    </location>
</feature>
<feature type="compositionally biased region" description="Polar residues" evidence="9">
    <location>
        <begin position="145"/>
        <end position="162"/>
    </location>
</feature>
<feature type="compositionally biased region" description="Low complexity" evidence="9">
    <location>
        <begin position="272"/>
        <end position="289"/>
    </location>
</feature>
<dbReference type="PANTHER" id="PTHR21646">
    <property type="entry name" value="UBIQUITIN CARBOXYL-TERMINAL HYDROLASE"/>
    <property type="match status" value="1"/>
</dbReference>
<dbReference type="EC" id="3.4.19.12" evidence="3"/>
<dbReference type="GO" id="GO:0016579">
    <property type="term" value="P:protein deubiquitination"/>
    <property type="evidence" value="ECO:0007669"/>
    <property type="project" value="InterPro"/>
</dbReference>
<evidence type="ECO:0000256" key="6">
    <source>
        <dbReference type="ARBA" id="ARBA00022801"/>
    </source>
</evidence>
<feature type="compositionally biased region" description="Low complexity" evidence="9">
    <location>
        <begin position="613"/>
        <end position="622"/>
    </location>
</feature>
<dbReference type="InterPro" id="IPR050185">
    <property type="entry name" value="Ub_carboxyl-term_hydrolase"/>
</dbReference>
<organism evidence="12 13">
    <name type="scientific">Collybia nuda</name>
    <dbReference type="NCBI Taxonomy" id="64659"/>
    <lineage>
        <taxon>Eukaryota</taxon>
        <taxon>Fungi</taxon>
        <taxon>Dikarya</taxon>
        <taxon>Basidiomycota</taxon>
        <taxon>Agaricomycotina</taxon>
        <taxon>Agaricomycetes</taxon>
        <taxon>Agaricomycetidae</taxon>
        <taxon>Agaricales</taxon>
        <taxon>Tricholomatineae</taxon>
        <taxon>Clitocybaceae</taxon>
        <taxon>Collybia</taxon>
    </lineage>
</organism>
<feature type="coiled-coil region" evidence="8">
    <location>
        <begin position="80"/>
        <end position="107"/>
    </location>
</feature>
<comment type="similarity">
    <text evidence="2">Belongs to the peptidase C19 family.</text>
</comment>
<feature type="compositionally biased region" description="Low complexity" evidence="9">
    <location>
        <begin position="480"/>
        <end position="494"/>
    </location>
</feature>
<keyword evidence="4" id="KW-0645">Protease</keyword>
<dbReference type="OrthoDB" id="292964at2759"/>
<dbReference type="InterPro" id="IPR018200">
    <property type="entry name" value="USP_CS"/>
</dbReference>
<name>A0A9P6CLB4_9AGAR</name>